<dbReference type="GO" id="GO:0020037">
    <property type="term" value="F:heme binding"/>
    <property type="evidence" value="ECO:0007669"/>
    <property type="project" value="InterPro"/>
</dbReference>
<dbReference type="SUPFAM" id="SSF48264">
    <property type="entry name" value="Cytochrome P450"/>
    <property type="match status" value="1"/>
</dbReference>
<keyword evidence="3" id="KW-1185">Reference proteome</keyword>
<accession>A0A439CWD4</accession>
<dbReference type="Proteomes" id="UP000286045">
    <property type="component" value="Unassembled WGS sequence"/>
</dbReference>
<dbReference type="EMBL" id="RYZI01000344">
    <property type="protein sequence ID" value="RWA06357.1"/>
    <property type="molecule type" value="Genomic_DNA"/>
</dbReference>
<evidence type="ECO:0000313" key="2">
    <source>
        <dbReference type="EMBL" id="RWA06357.1"/>
    </source>
</evidence>
<comment type="caution">
    <text evidence="2">The sequence shown here is derived from an EMBL/GenBank/DDBJ whole genome shotgun (WGS) entry which is preliminary data.</text>
</comment>
<reference evidence="2 3" key="1">
    <citation type="submission" date="2018-12" db="EMBL/GenBank/DDBJ databases">
        <title>Draft genome sequence of Xylaria grammica IHI A82.</title>
        <authorList>
            <person name="Buettner E."/>
            <person name="Kellner H."/>
        </authorList>
    </citation>
    <scope>NUCLEOTIDE SEQUENCE [LARGE SCALE GENOMIC DNA]</scope>
    <source>
        <strain evidence="2 3">IHI A82</strain>
    </source>
</reference>
<dbReference type="GO" id="GO:0005506">
    <property type="term" value="F:iron ion binding"/>
    <property type="evidence" value="ECO:0007669"/>
    <property type="project" value="InterPro"/>
</dbReference>
<name>A0A439CWD4_9PEZI</name>
<evidence type="ECO:0000256" key="1">
    <source>
        <dbReference type="SAM" id="MobiDB-lite"/>
    </source>
</evidence>
<feature type="region of interest" description="Disordered" evidence="1">
    <location>
        <begin position="151"/>
        <end position="170"/>
    </location>
</feature>
<protein>
    <submittedName>
        <fullName evidence="2">Uncharacterized protein</fullName>
    </submittedName>
</protein>
<organism evidence="2 3">
    <name type="scientific">Xylaria grammica</name>
    <dbReference type="NCBI Taxonomy" id="363999"/>
    <lineage>
        <taxon>Eukaryota</taxon>
        <taxon>Fungi</taxon>
        <taxon>Dikarya</taxon>
        <taxon>Ascomycota</taxon>
        <taxon>Pezizomycotina</taxon>
        <taxon>Sordariomycetes</taxon>
        <taxon>Xylariomycetidae</taxon>
        <taxon>Xylariales</taxon>
        <taxon>Xylariaceae</taxon>
        <taxon>Xylaria</taxon>
    </lineage>
</organism>
<evidence type="ECO:0000313" key="3">
    <source>
        <dbReference type="Proteomes" id="UP000286045"/>
    </source>
</evidence>
<dbReference type="Gene3D" id="1.10.630.10">
    <property type="entry name" value="Cytochrome P450"/>
    <property type="match status" value="1"/>
</dbReference>
<gene>
    <name evidence="2" type="ORF">EKO27_g8754</name>
</gene>
<dbReference type="AlphaFoldDB" id="A0A439CWD4"/>
<dbReference type="InterPro" id="IPR036396">
    <property type="entry name" value="Cyt_P450_sf"/>
</dbReference>
<feature type="region of interest" description="Disordered" evidence="1">
    <location>
        <begin position="63"/>
        <end position="86"/>
    </location>
</feature>
<dbReference type="GO" id="GO:0016705">
    <property type="term" value="F:oxidoreductase activity, acting on paired donors, with incorporation or reduction of molecular oxygen"/>
    <property type="evidence" value="ECO:0007669"/>
    <property type="project" value="InterPro"/>
</dbReference>
<dbReference type="STRING" id="363999.A0A439CWD4"/>
<sequence>MEPMALVVDPSGDSIDFPRHLVIDVRKSHEKYGDVVRIAPDEVSFAREEAWVDALGGRKPLPRNATPFKAAPGQPDNLVTTDDPEASIHKRQRLQERVARPSDATQGAVVDLVDWFHWFAFDLVGELAFGEAFGCLASAFAKARVRRRMQSPKRDDFMTPMLEGNPNFEK</sequence>
<proteinExistence type="predicted"/>
<dbReference type="GO" id="GO:0004497">
    <property type="term" value="F:monooxygenase activity"/>
    <property type="evidence" value="ECO:0007669"/>
    <property type="project" value="InterPro"/>
</dbReference>